<name>A0A833SLC1_PHYIN</name>
<evidence type="ECO:0000313" key="1">
    <source>
        <dbReference type="EMBL" id="KAF4028754.1"/>
    </source>
</evidence>
<keyword evidence="2" id="KW-1185">Reference proteome</keyword>
<dbReference type="AlphaFoldDB" id="A0A833SLC1"/>
<reference evidence="1" key="1">
    <citation type="submission" date="2020-04" db="EMBL/GenBank/DDBJ databases">
        <title>Hybrid Assembly of Korean Phytophthora infestans isolates.</title>
        <authorList>
            <person name="Prokchorchik M."/>
            <person name="Lee Y."/>
            <person name="Seo J."/>
            <person name="Cho J.-H."/>
            <person name="Park Y.-E."/>
            <person name="Jang D.-C."/>
            <person name="Im J.-S."/>
            <person name="Choi J.-G."/>
            <person name="Park H.-J."/>
            <person name="Lee G.-B."/>
            <person name="Lee Y.-G."/>
            <person name="Hong S.-Y."/>
            <person name="Cho K."/>
            <person name="Sohn K.H."/>
        </authorList>
    </citation>
    <scope>NUCLEOTIDE SEQUENCE</scope>
    <source>
        <strain evidence="1">KR_1_A1</strain>
    </source>
</reference>
<evidence type="ECO:0000313" key="2">
    <source>
        <dbReference type="Proteomes" id="UP000602510"/>
    </source>
</evidence>
<protein>
    <submittedName>
        <fullName evidence="1">Uncharacterized protein</fullName>
    </submittedName>
</protein>
<gene>
    <name evidence="1" type="ORF">GN244_ATG19553</name>
</gene>
<proteinExistence type="predicted"/>
<accession>A0A833SLC1</accession>
<dbReference type="EMBL" id="WSZM01000973">
    <property type="protein sequence ID" value="KAF4028754.1"/>
    <property type="molecule type" value="Genomic_DNA"/>
</dbReference>
<comment type="caution">
    <text evidence="1">The sequence shown here is derived from an EMBL/GenBank/DDBJ whole genome shotgun (WGS) entry which is preliminary data.</text>
</comment>
<dbReference type="Proteomes" id="UP000602510">
    <property type="component" value="Unassembled WGS sequence"/>
</dbReference>
<organism evidence="1 2">
    <name type="scientific">Phytophthora infestans</name>
    <name type="common">Potato late blight agent</name>
    <name type="synonym">Botrytis infestans</name>
    <dbReference type="NCBI Taxonomy" id="4787"/>
    <lineage>
        <taxon>Eukaryota</taxon>
        <taxon>Sar</taxon>
        <taxon>Stramenopiles</taxon>
        <taxon>Oomycota</taxon>
        <taxon>Peronosporomycetes</taxon>
        <taxon>Peronosporales</taxon>
        <taxon>Peronosporaceae</taxon>
        <taxon>Phytophthora</taxon>
    </lineage>
</organism>
<sequence length="63" mass="7204">MRLQLDALAHIKTIVEIDDLKTEEYQRQVLELAASINQEKEKRASALAQLIVAEFIARKQALQ</sequence>